<protein>
    <recommendedName>
        <fullName evidence="3">F-box domain-containing protein</fullName>
    </recommendedName>
</protein>
<dbReference type="EMBL" id="AZBU02000013">
    <property type="protein sequence ID" value="TKR58266.1"/>
    <property type="molecule type" value="Genomic_DNA"/>
</dbReference>
<dbReference type="Proteomes" id="UP000298663">
    <property type="component" value="Unassembled WGS sequence"/>
</dbReference>
<gene>
    <name evidence="1" type="ORF">L596_029733</name>
</gene>
<proteinExistence type="predicted"/>
<sequence>MNSLPPELVTKILSLCPIQTHKLVTSRKSRASKAWKQCAKYHLDYLDSVKVLVFVSDKERSLRFRHAMSDHCFNVLKFFKSTIMATKATIWSMEWTLRISERS</sequence>
<evidence type="ECO:0000313" key="1">
    <source>
        <dbReference type="EMBL" id="TKR58266.1"/>
    </source>
</evidence>
<reference evidence="1 2" key="1">
    <citation type="journal article" date="2015" name="Genome Biol.">
        <title>Comparative genomics of Steinernema reveals deeply conserved gene regulatory networks.</title>
        <authorList>
            <person name="Dillman A.R."/>
            <person name="Macchietto M."/>
            <person name="Porter C.F."/>
            <person name="Rogers A."/>
            <person name="Williams B."/>
            <person name="Antoshechkin I."/>
            <person name="Lee M.M."/>
            <person name="Goodwin Z."/>
            <person name="Lu X."/>
            <person name="Lewis E.E."/>
            <person name="Goodrich-Blair H."/>
            <person name="Stock S.P."/>
            <person name="Adams B.J."/>
            <person name="Sternberg P.W."/>
            <person name="Mortazavi A."/>
        </authorList>
    </citation>
    <scope>NUCLEOTIDE SEQUENCE [LARGE SCALE GENOMIC DNA]</scope>
    <source>
        <strain evidence="1 2">ALL</strain>
    </source>
</reference>
<organism evidence="1 2">
    <name type="scientific">Steinernema carpocapsae</name>
    <name type="common">Entomopathogenic nematode</name>
    <dbReference type="NCBI Taxonomy" id="34508"/>
    <lineage>
        <taxon>Eukaryota</taxon>
        <taxon>Metazoa</taxon>
        <taxon>Ecdysozoa</taxon>
        <taxon>Nematoda</taxon>
        <taxon>Chromadorea</taxon>
        <taxon>Rhabditida</taxon>
        <taxon>Tylenchina</taxon>
        <taxon>Panagrolaimomorpha</taxon>
        <taxon>Strongyloidoidea</taxon>
        <taxon>Steinernematidae</taxon>
        <taxon>Steinernema</taxon>
    </lineage>
</organism>
<evidence type="ECO:0008006" key="3">
    <source>
        <dbReference type="Google" id="ProtNLM"/>
    </source>
</evidence>
<keyword evidence="2" id="KW-1185">Reference proteome</keyword>
<reference evidence="1 2" key="2">
    <citation type="journal article" date="2019" name="G3 (Bethesda)">
        <title>Hybrid Assembly of the Genome of the Entomopathogenic Nematode Steinernema carpocapsae Identifies the X-Chromosome.</title>
        <authorList>
            <person name="Serra L."/>
            <person name="Macchietto M."/>
            <person name="Macias-Munoz A."/>
            <person name="McGill C.J."/>
            <person name="Rodriguez I.M."/>
            <person name="Rodriguez B."/>
            <person name="Murad R."/>
            <person name="Mortazavi A."/>
        </authorList>
    </citation>
    <scope>NUCLEOTIDE SEQUENCE [LARGE SCALE GENOMIC DNA]</scope>
    <source>
        <strain evidence="1 2">ALL</strain>
    </source>
</reference>
<dbReference type="AlphaFoldDB" id="A0A4U5LQN0"/>
<evidence type="ECO:0000313" key="2">
    <source>
        <dbReference type="Proteomes" id="UP000298663"/>
    </source>
</evidence>
<comment type="caution">
    <text evidence="1">The sequence shown here is derived from an EMBL/GenBank/DDBJ whole genome shotgun (WGS) entry which is preliminary data.</text>
</comment>
<accession>A0A4U5LQN0</accession>
<name>A0A4U5LQN0_STECR</name>